<feature type="transmembrane region" description="Helical" evidence="1">
    <location>
        <begin position="113"/>
        <end position="131"/>
    </location>
</feature>
<evidence type="ECO:0000256" key="1">
    <source>
        <dbReference type="SAM" id="Phobius"/>
    </source>
</evidence>
<feature type="transmembrane region" description="Helical" evidence="1">
    <location>
        <begin position="140"/>
        <end position="157"/>
    </location>
</feature>
<accession>A0A6S6M2B8</accession>
<keyword evidence="1" id="KW-0472">Membrane</keyword>
<keyword evidence="1" id="KW-1133">Transmembrane helix</keyword>
<dbReference type="InterPro" id="IPR025392">
    <property type="entry name" value="DUF4124"/>
</dbReference>
<protein>
    <recommendedName>
        <fullName evidence="2">DUF4124 domain-containing protein</fullName>
    </recommendedName>
</protein>
<dbReference type="EMBL" id="AP023213">
    <property type="protein sequence ID" value="BCG46166.1"/>
    <property type="molecule type" value="Genomic_DNA"/>
</dbReference>
<name>A0A6S6M2B8_9BACT</name>
<reference evidence="3 4" key="1">
    <citation type="submission" date="2020-06" db="EMBL/GenBank/DDBJ databases">
        <title>Interaction of electrochemicaly active bacteria, Geobacter bremensis R4 on different carbon anode.</title>
        <authorList>
            <person name="Meng L."/>
            <person name="Yoshida N."/>
        </authorList>
    </citation>
    <scope>NUCLEOTIDE SEQUENCE [LARGE SCALE GENOMIC DNA]</scope>
    <source>
        <strain evidence="3 4">R4</strain>
    </source>
</reference>
<dbReference type="Pfam" id="PF13511">
    <property type="entry name" value="DUF4124"/>
    <property type="match status" value="1"/>
</dbReference>
<sequence>MQCFLLYFMLLAVVGLTWLTPALSSADYYKYTDNRGTVNITNKLESVPSRYRSTMKVVREEKKKAPAAELQSTAGAEQQAAPALEQQAVPEPEQKPESSFSRLCGRFVWLKPLLYVMGGVALFVVVIKVASQLGPMLSKVIYLSFFLGVFVFLYKAYAEYVVTSSARIKENAVNIMKNSSNRELPEPDEGRIPTQR</sequence>
<dbReference type="RefSeq" id="WP_185244431.1">
    <property type="nucleotide sequence ID" value="NZ_AP023213.1"/>
</dbReference>
<organism evidence="3 4">
    <name type="scientific">Citrifermentans bremense</name>
    <dbReference type="NCBI Taxonomy" id="60035"/>
    <lineage>
        <taxon>Bacteria</taxon>
        <taxon>Pseudomonadati</taxon>
        <taxon>Thermodesulfobacteriota</taxon>
        <taxon>Desulfuromonadia</taxon>
        <taxon>Geobacterales</taxon>
        <taxon>Geobacteraceae</taxon>
        <taxon>Citrifermentans</taxon>
    </lineage>
</organism>
<feature type="domain" description="DUF4124" evidence="2">
    <location>
        <begin position="16"/>
        <end position="68"/>
    </location>
</feature>
<evidence type="ECO:0000313" key="4">
    <source>
        <dbReference type="Proteomes" id="UP000515472"/>
    </source>
</evidence>
<evidence type="ECO:0000259" key="2">
    <source>
        <dbReference type="Pfam" id="PF13511"/>
    </source>
</evidence>
<dbReference type="AlphaFoldDB" id="A0A6S6M2B8"/>
<keyword evidence="1" id="KW-0812">Transmembrane</keyword>
<dbReference type="Proteomes" id="UP000515472">
    <property type="component" value="Chromosome"/>
</dbReference>
<dbReference type="KEGG" id="gbn:GEOBRER4_09160"/>
<keyword evidence="4" id="KW-1185">Reference proteome</keyword>
<proteinExistence type="predicted"/>
<evidence type="ECO:0000313" key="3">
    <source>
        <dbReference type="EMBL" id="BCG46166.1"/>
    </source>
</evidence>
<gene>
    <name evidence="3" type="ORF">GEOBRER4_n0951</name>
</gene>